<dbReference type="EMBL" id="JAHRIO010021108">
    <property type="protein sequence ID" value="MEQ2165278.1"/>
    <property type="molecule type" value="Genomic_DNA"/>
</dbReference>
<name>A0ABV0N1N5_9TELE</name>
<keyword evidence="3" id="KW-1185">Reference proteome</keyword>
<protein>
    <submittedName>
        <fullName evidence="2">Uncharacterized protein</fullName>
    </submittedName>
</protein>
<reference evidence="2 3" key="1">
    <citation type="submission" date="2021-06" db="EMBL/GenBank/DDBJ databases">
        <authorList>
            <person name="Palmer J.M."/>
        </authorList>
    </citation>
    <scope>NUCLEOTIDE SEQUENCE [LARGE SCALE GENOMIC DNA]</scope>
    <source>
        <strain evidence="2 3">GA_2019</strain>
        <tissue evidence="2">Muscle</tissue>
    </source>
</reference>
<sequence>MALLRGGINHTPLSSLTFVYRFFTFSAHKHTSQGVYIPRQQRSHSGPRVQQQSPTLNPCKQLNQKLVVLELLRCAFNASQRGRVSDFLPSRQGSSLRHTPPHTRRQRRGQNVARLK</sequence>
<evidence type="ECO:0000313" key="2">
    <source>
        <dbReference type="EMBL" id="MEQ2165278.1"/>
    </source>
</evidence>
<dbReference type="Proteomes" id="UP001476798">
    <property type="component" value="Unassembled WGS sequence"/>
</dbReference>
<proteinExistence type="predicted"/>
<evidence type="ECO:0000256" key="1">
    <source>
        <dbReference type="SAM" id="MobiDB-lite"/>
    </source>
</evidence>
<feature type="region of interest" description="Disordered" evidence="1">
    <location>
        <begin position="85"/>
        <end position="116"/>
    </location>
</feature>
<gene>
    <name evidence="2" type="ORF">GOODEAATRI_015228</name>
</gene>
<organism evidence="2 3">
    <name type="scientific">Goodea atripinnis</name>
    <dbReference type="NCBI Taxonomy" id="208336"/>
    <lineage>
        <taxon>Eukaryota</taxon>
        <taxon>Metazoa</taxon>
        <taxon>Chordata</taxon>
        <taxon>Craniata</taxon>
        <taxon>Vertebrata</taxon>
        <taxon>Euteleostomi</taxon>
        <taxon>Actinopterygii</taxon>
        <taxon>Neopterygii</taxon>
        <taxon>Teleostei</taxon>
        <taxon>Neoteleostei</taxon>
        <taxon>Acanthomorphata</taxon>
        <taxon>Ovalentaria</taxon>
        <taxon>Atherinomorphae</taxon>
        <taxon>Cyprinodontiformes</taxon>
        <taxon>Goodeidae</taxon>
        <taxon>Goodea</taxon>
    </lineage>
</organism>
<comment type="caution">
    <text evidence="2">The sequence shown here is derived from an EMBL/GenBank/DDBJ whole genome shotgun (WGS) entry which is preliminary data.</text>
</comment>
<feature type="compositionally biased region" description="Basic residues" evidence="1">
    <location>
        <begin position="99"/>
        <end position="108"/>
    </location>
</feature>
<accession>A0ABV0N1N5</accession>
<evidence type="ECO:0000313" key="3">
    <source>
        <dbReference type="Proteomes" id="UP001476798"/>
    </source>
</evidence>